<keyword evidence="6 11" id="KW-0812">Transmembrane</keyword>
<dbReference type="InterPro" id="IPR001851">
    <property type="entry name" value="ABC_transp_permease"/>
</dbReference>
<name>A0ABN6J584_9CLOT</name>
<evidence type="ECO:0000256" key="7">
    <source>
        <dbReference type="ARBA" id="ARBA00022989"/>
    </source>
</evidence>
<feature type="transmembrane region" description="Helical" evidence="11">
    <location>
        <begin position="175"/>
        <end position="198"/>
    </location>
</feature>
<sequence>MQLSKSKNIGIGSEKEKKFGFNTIFKSKMTAILIATAALWILFTMLTDGNFLTTRNLSNLFRQMSITGVLAIGMCFVIILGEIDLSAGSTLGLLGGIAAILNVWFGFSAIPTVVITLILGVIMGAWNGYWIAVKNVPSFIVTLGSMLIFRGILIGITGGNTVAPLSSDFKAIGQAYLPTALGYVLVVLAIAGSAYLVLNNRKNKIKYNIDVKPMILDVFTIAGIGIVSLALVVILNDYQGFPIPAFIMLLIALILGFVATKTVFGRRMYGIGGNRDAARLSGINVKKHIIVIYSILGLLCGVAGILLTTRLNAGSVSAGQSAEMDAIAACVIGGASLAGGSGTVIGALVGALVMATIDNGMSMMNTPTFWQYIVKGLILLIAVWMDIASKNKK</sequence>
<feature type="transmembrane region" description="Helical" evidence="11">
    <location>
        <begin position="139"/>
        <end position="163"/>
    </location>
</feature>
<evidence type="ECO:0000256" key="11">
    <source>
        <dbReference type="SAM" id="Phobius"/>
    </source>
</evidence>
<reference evidence="13" key="1">
    <citation type="submission" date="2021-07" db="EMBL/GenBank/DDBJ databases">
        <title>Complete genome sequencing of a Clostridium isolate.</title>
        <authorList>
            <person name="Ueki A."/>
            <person name="Tonouchi A."/>
        </authorList>
    </citation>
    <scope>NUCLEOTIDE SEQUENCE [LARGE SCALE GENOMIC DNA]</scope>
    <source>
        <strain evidence="13">C5S11</strain>
    </source>
</reference>
<evidence type="ECO:0000256" key="1">
    <source>
        <dbReference type="ARBA" id="ARBA00004651"/>
    </source>
</evidence>
<dbReference type="Pfam" id="PF02653">
    <property type="entry name" value="BPD_transp_2"/>
    <property type="match status" value="1"/>
</dbReference>
<evidence type="ECO:0000313" key="13">
    <source>
        <dbReference type="Proteomes" id="UP000824633"/>
    </source>
</evidence>
<feature type="transmembrane region" description="Helical" evidence="11">
    <location>
        <begin position="289"/>
        <end position="306"/>
    </location>
</feature>
<evidence type="ECO:0000313" key="12">
    <source>
        <dbReference type="EMBL" id="BCZ47927.1"/>
    </source>
</evidence>
<dbReference type="EMBL" id="AP024849">
    <property type="protein sequence ID" value="BCZ47927.1"/>
    <property type="molecule type" value="Genomic_DNA"/>
</dbReference>
<keyword evidence="3" id="KW-1003">Cell membrane</keyword>
<feature type="transmembrane region" description="Helical" evidence="11">
    <location>
        <begin position="241"/>
        <end position="259"/>
    </location>
</feature>
<feature type="transmembrane region" description="Helical" evidence="11">
    <location>
        <begin position="369"/>
        <end position="387"/>
    </location>
</feature>
<keyword evidence="4" id="KW-0997">Cell inner membrane</keyword>
<feature type="transmembrane region" description="Helical" evidence="11">
    <location>
        <begin position="21"/>
        <end position="43"/>
    </location>
</feature>
<dbReference type="RefSeq" id="WP_224034232.1">
    <property type="nucleotide sequence ID" value="NZ_AP024849.1"/>
</dbReference>
<dbReference type="Proteomes" id="UP000824633">
    <property type="component" value="Chromosome"/>
</dbReference>
<comment type="function">
    <text evidence="9">Part of the binding-protein-dependent transport system for D-xylose. Probably responsible for the translocation of the substrate across the membrane.</text>
</comment>
<feature type="transmembrane region" description="Helical" evidence="11">
    <location>
        <begin position="326"/>
        <end position="357"/>
    </location>
</feature>
<evidence type="ECO:0000256" key="5">
    <source>
        <dbReference type="ARBA" id="ARBA00022597"/>
    </source>
</evidence>
<keyword evidence="13" id="KW-1185">Reference proteome</keyword>
<proteinExistence type="predicted"/>
<keyword evidence="7 11" id="KW-1133">Transmembrane helix</keyword>
<evidence type="ECO:0000256" key="4">
    <source>
        <dbReference type="ARBA" id="ARBA00022519"/>
    </source>
</evidence>
<evidence type="ECO:0000256" key="2">
    <source>
        <dbReference type="ARBA" id="ARBA00022448"/>
    </source>
</evidence>
<comment type="subcellular location">
    <subcellularLocation>
        <location evidence="1">Cell membrane</location>
        <topology evidence="1">Multi-pass membrane protein</topology>
    </subcellularLocation>
</comment>
<feature type="transmembrane region" description="Helical" evidence="11">
    <location>
        <begin position="63"/>
        <end position="83"/>
    </location>
</feature>
<feature type="transmembrane region" description="Helical" evidence="11">
    <location>
        <begin position="214"/>
        <end position="235"/>
    </location>
</feature>
<keyword evidence="2" id="KW-0813">Transport</keyword>
<dbReference type="PANTHER" id="PTHR32196:SF32">
    <property type="entry name" value="XYLOSE TRANSPORT SYSTEM PERMEASE PROTEIN XYLH"/>
    <property type="match status" value="1"/>
</dbReference>
<feature type="transmembrane region" description="Helical" evidence="11">
    <location>
        <begin position="113"/>
        <end position="132"/>
    </location>
</feature>
<dbReference type="PANTHER" id="PTHR32196">
    <property type="entry name" value="ABC TRANSPORTER PERMEASE PROTEIN YPHD-RELATED-RELATED"/>
    <property type="match status" value="1"/>
</dbReference>
<protein>
    <recommendedName>
        <fullName evidence="10">Xylose transport system permease protein XylH</fullName>
    </recommendedName>
</protein>
<organism evidence="12 13">
    <name type="scientific">Clostridium gelidum</name>
    <dbReference type="NCBI Taxonomy" id="704125"/>
    <lineage>
        <taxon>Bacteria</taxon>
        <taxon>Bacillati</taxon>
        <taxon>Bacillota</taxon>
        <taxon>Clostridia</taxon>
        <taxon>Eubacteriales</taxon>
        <taxon>Clostridiaceae</taxon>
        <taxon>Clostridium</taxon>
    </lineage>
</organism>
<evidence type="ECO:0000256" key="6">
    <source>
        <dbReference type="ARBA" id="ARBA00022692"/>
    </source>
</evidence>
<dbReference type="CDD" id="cd06579">
    <property type="entry name" value="TM_PBP1_transp_AraH_like"/>
    <property type="match status" value="1"/>
</dbReference>
<gene>
    <name evidence="12" type="ORF">psyc5s11_39940</name>
</gene>
<evidence type="ECO:0000256" key="9">
    <source>
        <dbReference type="ARBA" id="ARBA00035611"/>
    </source>
</evidence>
<keyword evidence="5" id="KW-0762">Sugar transport</keyword>
<keyword evidence="8 11" id="KW-0472">Membrane</keyword>
<evidence type="ECO:0000256" key="3">
    <source>
        <dbReference type="ARBA" id="ARBA00022475"/>
    </source>
</evidence>
<evidence type="ECO:0000256" key="10">
    <source>
        <dbReference type="ARBA" id="ARBA00035686"/>
    </source>
</evidence>
<evidence type="ECO:0000256" key="8">
    <source>
        <dbReference type="ARBA" id="ARBA00023136"/>
    </source>
</evidence>
<feature type="transmembrane region" description="Helical" evidence="11">
    <location>
        <begin position="90"/>
        <end position="107"/>
    </location>
</feature>
<accession>A0ABN6J584</accession>